<evidence type="ECO:0000313" key="1">
    <source>
        <dbReference type="EMBL" id="CAG8462495.1"/>
    </source>
</evidence>
<dbReference type="EMBL" id="CAJVPV010000547">
    <property type="protein sequence ID" value="CAG8462495.1"/>
    <property type="molecule type" value="Genomic_DNA"/>
</dbReference>
<gene>
    <name evidence="1" type="ORF">AMORRO_LOCUS1467</name>
</gene>
<proteinExistence type="predicted"/>
<protein>
    <submittedName>
        <fullName evidence="1">6675_t:CDS:1</fullName>
    </submittedName>
</protein>
<accession>A0A9N8YXN6</accession>
<dbReference type="OrthoDB" id="2303598at2759"/>
<name>A0A9N8YXN6_9GLOM</name>
<dbReference type="Proteomes" id="UP000789342">
    <property type="component" value="Unassembled WGS sequence"/>
</dbReference>
<comment type="caution">
    <text evidence="1">The sequence shown here is derived from an EMBL/GenBank/DDBJ whole genome shotgun (WGS) entry which is preliminary data.</text>
</comment>
<reference evidence="1" key="1">
    <citation type="submission" date="2021-06" db="EMBL/GenBank/DDBJ databases">
        <authorList>
            <person name="Kallberg Y."/>
            <person name="Tangrot J."/>
            <person name="Rosling A."/>
        </authorList>
    </citation>
    <scope>NUCLEOTIDE SEQUENCE</scope>
    <source>
        <strain evidence="1">CL551</strain>
    </source>
</reference>
<dbReference type="AlphaFoldDB" id="A0A9N8YXN6"/>
<organism evidence="1 2">
    <name type="scientific">Acaulospora morrowiae</name>
    <dbReference type="NCBI Taxonomy" id="94023"/>
    <lineage>
        <taxon>Eukaryota</taxon>
        <taxon>Fungi</taxon>
        <taxon>Fungi incertae sedis</taxon>
        <taxon>Mucoromycota</taxon>
        <taxon>Glomeromycotina</taxon>
        <taxon>Glomeromycetes</taxon>
        <taxon>Diversisporales</taxon>
        <taxon>Acaulosporaceae</taxon>
        <taxon>Acaulospora</taxon>
    </lineage>
</organism>
<keyword evidence="2" id="KW-1185">Reference proteome</keyword>
<evidence type="ECO:0000313" key="2">
    <source>
        <dbReference type="Proteomes" id="UP000789342"/>
    </source>
</evidence>
<sequence length="317" mass="36797">MEKLVKGMSFMQAHWPIHRPDAMLQELHSRDNKLDNLDNRYIKHYGINDRDPKGVSCFVPLETPHNVPNERLNNMEVPCYFLPEGTLLSEGLRLFYTHKMKLRFPGRNQTGLHFVLAPTRRMTKEEYEQAVKGLSWQLCTIKASAEMKELISHDDDLEGVEDFRMSELYWLMEIWYTQTVNAMDRILANDIHTWIALDKPSFHDLLQHEPRAYIVFSSLARMNSSLPASHITELIYLGDILGELKDVLGWKKEDICASSEQVTSFLISKKDELDLEEEYITKIKEQETNGLLLTEKILTRKLGPFELSYGPAVNIKI</sequence>